<name>A0A8T2IXF4_9PIPI</name>
<dbReference type="InterPro" id="IPR001368">
    <property type="entry name" value="TNFR/NGFR_Cys_rich_reg"/>
</dbReference>
<keyword evidence="3" id="KW-0677">Repeat</keyword>
<evidence type="ECO:0008006" key="12">
    <source>
        <dbReference type="Google" id="ProtNLM"/>
    </source>
</evidence>
<dbReference type="Gene3D" id="2.10.50.10">
    <property type="entry name" value="Tumor Necrosis Factor Receptor, subunit A, domain 2"/>
    <property type="match status" value="2"/>
</dbReference>
<dbReference type="InterPro" id="IPR000488">
    <property type="entry name" value="Death_dom"/>
</dbReference>
<evidence type="ECO:0000256" key="7">
    <source>
        <dbReference type="SAM" id="Phobius"/>
    </source>
</evidence>
<evidence type="ECO:0000256" key="5">
    <source>
        <dbReference type="ARBA" id="ARBA00023180"/>
    </source>
</evidence>
<protein>
    <recommendedName>
        <fullName evidence="12">Tumor necrosis factor receptor superfamily member 1A</fullName>
    </recommendedName>
</protein>
<accession>A0A8T2IXF4</accession>
<evidence type="ECO:0000259" key="9">
    <source>
        <dbReference type="PROSITE" id="PS50050"/>
    </source>
</evidence>
<evidence type="ECO:0000256" key="1">
    <source>
        <dbReference type="ARBA" id="ARBA00022703"/>
    </source>
</evidence>
<keyword evidence="1" id="KW-0053">Apoptosis</keyword>
<dbReference type="SMART" id="SM00208">
    <property type="entry name" value="TNFR"/>
    <property type="match status" value="4"/>
</dbReference>
<dbReference type="OrthoDB" id="9408020at2759"/>
<dbReference type="Pfam" id="PF00020">
    <property type="entry name" value="TNFR_c6"/>
    <property type="match status" value="1"/>
</dbReference>
<dbReference type="CDD" id="cd08313">
    <property type="entry name" value="Death_TNFR1"/>
    <property type="match status" value="1"/>
</dbReference>
<dbReference type="PROSITE" id="PS00652">
    <property type="entry name" value="TNFR_NGFR_1"/>
    <property type="match status" value="1"/>
</dbReference>
<dbReference type="EMBL" id="JAACNH010000008">
    <property type="protein sequence ID" value="KAG8435730.1"/>
    <property type="molecule type" value="Genomic_DNA"/>
</dbReference>
<dbReference type="Gene3D" id="1.10.533.10">
    <property type="entry name" value="Death Domain, Fas"/>
    <property type="match status" value="1"/>
</dbReference>
<dbReference type="InterPro" id="IPR052493">
    <property type="entry name" value="TNFRSF1A"/>
</dbReference>
<feature type="domain" description="TNFR-Cys" evidence="9">
    <location>
        <begin position="88"/>
        <end position="130"/>
    </location>
</feature>
<dbReference type="SUPFAM" id="SSF47986">
    <property type="entry name" value="DEATH domain"/>
    <property type="match status" value="1"/>
</dbReference>
<dbReference type="Proteomes" id="UP000812440">
    <property type="component" value="Chromosome 7"/>
</dbReference>
<feature type="disulfide bond" evidence="6">
    <location>
        <begin position="89"/>
        <end position="104"/>
    </location>
</feature>
<reference evidence="10" key="1">
    <citation type="thesis" date="2020" institute="ProQuest LLC" country="789 East Eisenhower Parkway, Ann Arbor, MI, USA">
        <title>Comparative Genomics and Chromosome Evolution.</title>
        <authorList>
            <person name="Mudd A.B."/>
        </authorList>
    </citation>
    <scope>NUCLEOTIDE SEQUENCE</scope>
    <source>
        <strain evidence="10">Female2</strain>
        <tissue evidence="10">Blood</tissue>
    </source>
</reference>
<feature type="repeat" description="TNFR-Cys" evidence="6">
    <location>
        <begin position="131"/>
        <end position="170"/>
    </location>
</feature>
<dbReference type="GO" id="GO:0005031">
    <property type="term" value="F:tumor necrosis factor receptor activity"/>
    <property type="evidence" value="ECO:0007669"/>
    <property type="project" value="TreeGrafter"/>
</dbReference>
<dbReference type="SMART" id="SM00005">
    <property type="entry name" value="DEATH"/>
    <property type="match status" value="1"/>
</dbReference>
<dbReference type="PROSITE" id="PS50050">
    <property type="entry name" value="TNFR_NGFR_2"/>
    <property type="match status" value="2"/>
</dbReference>
<gene>
    <name evidence="10" type="ORF">GDO86_013612</name>
</gene>
<comment type="caution">
    <text evidence="10">The sequence shown here is derived from an EMBL/GenBank/DDBJ whole genome shotgun (WGS) entry which is preliminary data.</text>
</comment>
<dbReference type="PROSITE" id="PS50017">
    <property type="entry name" value="DEATH_DOMAIN"/>
    <property type="match status" value="1"/>
</dbReference>
<proteinExistence type="predicted"/>
<sequence>VSVFWVLPSFSQKIDIPLPAAILVHGEPVGFKTTLYRQKRSEIDNVTVECQGDEYQHPDEPHCCKKCHAGFYRKGHCPEKNKVTECHPCRPGTFTEIPNYSKKCYRCSGCVSSLGQVTLRNCSQVKDTVCGCPPGQFQSQTGDTFRCETCGTCNNGTKIMECGGYRNTVCKCDPEFYFDDNSWKCQPCDTCSGSSCTPDCPNRVFIPSDQEFSPWMFVFLGLLGIVMAGGIVFSIHNFHKRFCSVEKQVTSSSNAIDQAIPGKTPLISPELDIEVPKLSNSISETVVKMEQDYQVVQDQKCKAQLLPDVTYEPRVKCLENPVELYAVIKHIPLNRWREFVRRLGLSDNDIESSERDNRRYQEAQYDMLHKWTVRVGPSGSTRDIISKVLREMDLAGCIERIQESL</sequence>
<dbReference type="AlphaFoldDB" id="A0A8T2IXF4"/>
<feature type="non-terminal residue" evidence="10">
    <location>
        <position position="1"/>
    </location>
</feature>
<dbReference type="GO" id="GO:0043235">
    <property type="term" value="C:receptor complex"/>
    <property type="evidence" value="ECO:0007669"/>
    <property type="project" value="TreeGrafter"/>
</dbReference>
<comment type="caution">
    <text evidence="6">Lacks conserved residue(s) required for the propagation of feature annotation.</text>
</comment>
<feature type="transmembrane region" description="Helical" evidence="7">
    <location>
        <begin position="215"/>
        <end position="235"/>
    </location>
</feature>
<evidence type="ECO:0000256" key="6">
    <source>
        <dbReference type="PROSITE-ProRule" id="PRU00206"/>
    </source>
</evidence>
<dbReference type="SUPFAM" id="SSF57586">
    <property type="entry name" value="TNF receptor-like"/>
    <property type="match status" value="2"/>
</dbReference>
<keyword evidence="7" id="KW-0812">Transmembrane</keyword>
<dbReference type="InterPro" id="IPR011029">
    <property type="entry name" value="DEATH-like_dom_sf"/>
</dbReference>
<keyword evidence="7" id="KW-1133">Transmembrane helix</keyword>
<dbReference type="GO" id="GO:0043120">
    <property type="term" value="F:tumor necrosis factor binding"/>
    <property type="evidence" value="ECO:0007669"/>
    <property type="project" value="TreeGrafter"/>
</dbReference>
<dbReference type="PANTHER" id="PTHR46861:SF1">
    <property type="entry name" value="TUMOR NECROSIS FACTOR RECEPTOR SUPERFAMILY MEMBER 1A"/>
    <property type="match status" value="1"/>
</dbReference>
<dbReference type="GO" id="GO:0006954">
    <property type="term" value="P:inflammatory response"/>
    <property type="evidence" value="ECO:0007669"/>
    <property type="project" value="TreeGrafter"/>
</dbReference>
<evidence type="ECO:0000313" key="10">
    <source>
        <dbReference type="EMBL" id="KAG8435730.1"/>
    </source>
</evidence>
<feature type="disulfide bond" evidence="6">
    <location>
        <begin position="132"/>
        <end position="147"/>
    </location>
</feature>
<feature type="domain" description="TNFR-Cys" evidence="9">
    <location>
        <begin position="131"/>
        <end position="170"/>
    </location>
</feature>
<dbReference type="PANTHER" id="PTHR46861">
    <property type="entry name" value="TUMOR NECROSIS FACTOR RECEPTOR SUPERFAMILY MEMBER 1A"/>
    <property type="match status" value="1"/>
</dbReference>
<evidence type="ECO:0000313" key="11">
    <source>
        <dbReference type="Proteomes" id="UP000812440"/>
    </source>
</evidence>
<dbReference type="GO" id="GO:0006915">
    <property type="term" value="P:apoptotic process"/>
    <property type="evidence" value="ECO:0007669"/>
    <property type="project" value="UniProtKB-KW"/>
</dbReference>
<evidence type="ECO:0000256" key="3">
    <source>
        <dbReference type="ARBA" id="ARBA00022737"/>
    </source>
</evidence>
<evidence type="ECO:0000259" key="8">
    <source>
        <dbReference type="PROSITE" id="PS50017"/>
    </source>
</evidence>
<dbReference type="Pfam" id="PF00531">
    <property type="entry name" value="Death"/>
    <property type="match status" value="1"/>
</dbReference>
<evidence type="ECO:0000256" key="4">
    <source>
        <dbReference type="ARBA" id="ARBA00023157"/>
    </source>
</evidence>
<evidence type="ECO:0000256" key="2">
    <source>
        <dbReference type="ARBA" id="ARBA00022729"/>
    </source>
</evidence>
<keyword evidence="7" id="KW-0472">Membrane</keyword>
<feature type="repeat" description="TNFR-Cys" evidence="6">
    <location>
        <begin position="88"/>
        <end position="130"/>
    </location>
</feature>
<dbReference type="FunFam" id="2.10.50.10:FF:000020">
    <property type="entry name" value="Tumor necrosis factor receptor superfamily member 1A"/>
    <property type="match status" value="1"/>
</dbReference>
<feature type="domain" description="Death" evidence="8">
    <location>
        <begin position="321"/>
        <end position="405"/>
    </location>
</feature>
<keyword evidence="2" id="KW-0732">Signal</keyword>
<keyword evidence="4 6" id="KW-1015">Disulfide bond</keyword>
<keyword evidence="11" id="KW-1185">Reference proteome</keyword>
<dbReference type="InterPro" id="IPR033994">
    <property type="entry name" value="TNFRSF1A_death"/>
</dbReference>
<dbReference type="GO" id="GO:0045121">
    <property type="term" value="C:membrane raft"/>
    <property type="evidence" value="ECO:0007669"/>
    <property type="project" value="TreeGrafter"/>
</dbReference>
<organism evidence="10 11">
    <name type="scientific">Hymenochirus boettgeri</name>
    <name type="common">Congo dwarf clawed frog</name>
    <dbReference type="NCBI Taxonomy" id="247094"/>
    <lineage>
        <taxon>Eukaryota</taxon>
        <taxon>Metazoa</taxon>
        <taxon>Chordata</taxon>
        <taxon>Craniata</taxon>
        <taxon>Vertebrata</taxon>
        <taxon>Euteleostomi</taxon>
        <taxon>Amphibia</taxon>
        <taxon>Batrachia</taxon>
        <taxon>Anura</taxon>
        <taxon>Pipoidea</taxon>
        <taxon>Pipidae</taxon>
        <taxon>Pipinae</taxon>
        <taxon>Hymenochirus</taxon>
    </lineage>
</organism>
<keyword evidence="5" id="KW-0325">Glycoprotein</keyword>